<name>A0A9C7C707_9VIRU</name>
<reference evidence="3" key="1">
    <citation type="submission" date="2022-10" db="EMBL/GenBank/DDBJ databases">
        <title>Genome sequences of endogenous nimaviruses in decapod crustaceans.</title>
        <authorList>
            <person name="Kawato S."/>
            <person name="Nozaki R."/>
            <person name="Kondo H."/>
            <person name="Hirono I."/>
        </authorList>
    </citation>
    <scope>NUCLEOTIDE SEQUENCE</scope>
    <source>
        <strain evidence="3">Fukuoka2019</strain>
    </source>
</reference>
<evidence type="ECO:0000256" key="2">
    <source>
        <dbReference type="SAM" id="Phobius"/>
    </source>
</evidence>
<protein>
    <submittedName>
        <fullName evidence="3">Wsv325-like protein</fullName>
    </submittedName>
</protein>
<evidence type="ECO:0000313" key="3">
    <source>
        <dbReference type="EMBL" id="BDT63091.1"/>
    </source>
</evidence>
<keyword evidence="2" id="KW-0812">Transmembrane</keyword>
<keyword evidence="2" id="KW-0472">Membrane</keyword>
<organism evidence="3">
    <name type="scientific">Sicyonia whispovirus</name>
    <dbReference type="NCBI Taxonomy" id="2984283"/>
    <lineage>
        <taxon>Viruses</taxon>
        <taxon>Viruses incertae sedis</taxon>
        <taxon>Naldaviricetes</taxon>
        <taxon>Nimaviridae</taxon>
        <taxon>Whispovirus</taxon>
    </lineage>
</organism>
<feature type="compositionally biased region" description="Basic residues" evidence="1">
    <location>
        <begin position="363"/>
        <end position="372"/>
    </location>
</feature>
<feature type="transmembrane region" description="Helical" evidence="2">
    <location>
        <begin position="12"/>
        <end position="33"/>
    </location>
</feature>
<feature type="region of interest" description="Disordered" evidence="1">
    <location>
        <begin position="100"/>
        <end position="123"/>
    </location>
</feature>
<sequence length="372" mass="39726">MAASLLTDLALVAFLVLNILQISVVLSILVYAVGDVFRKCNPEEWPRPPASMLAGGRVPPMAFVGGRVSVRAMDRFEGMLTPTAVGLFFLDDGSSNHRRSGGGVALPASAGPDAYLGDRRTKKRDDDRDLLGILKAGHEGFSRPGALAQGGVTADAQTAVRFATGLMPVGEETGLIAGTDADARFFEMMGRDPLVFFSAAVAKYAENYSPFKARRFMTRAQVSNNLVYPHHMTSGSAFVLPSGYVVNKAWGMDEEDLQAWNALLRVADGATADCSSASCTSTPPVRRIRVFGLAGSETNREAKEEGEVETLLCGCRLHGRLLQDPDPAIYSSIPKVSMQVPRAGHTAAATQEGHGGGLPARGFLRKRKDLEG</sequence>
<accession>A0A9C7C707</accession>
<proteinExistence type="predicted"/>
<dbReference type="EMBL" id="LC738881">
    <property type="protein sequence ID" value="BDT63091.1"/>
    <property type="molecule type" value="Genomic_DNA"/>
</dbReference>
<keyword evidence="2" id="KW-1133">Transmembrane helix</keyword>
<evidence type="ECO:0000256" key="1">
    <source>
        <dbReference type="SAM" id="MobiDB-lite"/>
    </source>
</evidence>
<feature type="region of interest" description="Disordered" evidence="1">
    <location>
        <begin position="343"/>
        <end position="372"/>
    </location>
</feature>